<evidence type="ECO:0000256" key="5">
    <source>
        <dbReference type="SAM" id="MobiDB-lite"/>
    </source>
</evidence>
<keyword evidence="3" id="KW-0862">Zinc</keyword>
<dbReference type="Gene3D" id="3.90.1590.10">
    <property type="entry name" value="glutathione-dependent formaldehyde- activating enzyme (gfa)"/>
    <property type="match status" value="1"/>
</dbReference>
<evidence type="ECO:0000313" key="8">
    <source>
        <dbReference type="Proteomes" id="UP001302812"/>
    </source>
</evidence>
<dbReference type="EMBL" id="MU853340">
    <property type="protein sequence ID" value="KAK4113164.1"/>
    <property type="molecule type" value="Genomic_DNA"/>
</dbReference>
<dbReference type="GO" id="GO:0046872">
    <property type="term" value="F:metal ion binding"/>
    <property type="evidence" value="ECO:0007669"/>
    <property type="project" value="UniProtKB-KW"/>
</dbReference>
<dbReference type="PANTHER" id="PTHR33337:SF40">
    <property type="entry name" value="CENP-V_GFA DOMAIN-CONTAINING PROTEIN-RELATED"/>
    <property type="match status" value="1"/>
</dbReference>
<keyword evidence="4" id="KW-0456">Lyase</keyword>
<dbReference type="GeneID" id="89940894"/>
<evidence type="ECO:0000256" key="2">
    <source>
        <dbReference type="ARBA" id="ARBA00022723"/>
    </source>
</evidence>
<evidence type="ECO:0000256" key="1">
    <source>
        <dbReference type="ARBA" id="ARBA00005495"/>
    </source>
</evidence>
<dbReference type="GO" id="GO:0016846">
    <property type="term" value="F:carbon-sulfur lyase activity"/>
    <property type="evidence" value="ECO:0007669"/>
    <property type="project" value="InterPro"/>
</dbReference>
<feature type="region of interest" description="Disordered" evidence="5">
    <location>
        <begin position="186"/>
        <end position="211"/>
    </location>
</feature>
<evidence type="ECO:0000313" key="7">
    <source>
        <dbReference type="EMBL" id="KAK4113164.1"/>
    </source>
</evidence>
<gene>
    <name evidence="7" type="ORF">N656DRAFT_789218</name>
</gene>
<keyword evidence="8" id="KW-1185">Reference proteome</keyword>
<evidence type="ECO:0000256" key="3">
    <source>
        <dbReference type="ARBA" id="ARBA00022833"/>
    </source>
</evidence>
<sequence>MKETKDGDKRSDGNEPHQYQAGSTTHREEDEWKLRPPYRLRDKAENFPVKWKGKCHCGAVQYELSREKPLASKYCHCTTCQRMHGAPFQWAAIFHKEDINFTNGHHDLGWYDPTAKSTTHHLPCKVQCAYCRTPIMDEGRNMILLFPTLIEGINTPEGREAFKAQCHMFYPQRVIDIKDGLPKFKGLADESPRVDEETGEEIPGSEPKKGE</sequence>
<feature type="compositionally biased region" description="Basic and acidic residues" evidence="5">
    <location>
        <begin position="1"/>
        <end position="15"/>
    </location>
</feature>
<name>A0AAN6TEW9_9PEZI</name>
<reference evidence="7" key="1">
    <citation type="journal article" date="2023" name="Mol. Phylogenet. Evol.">
        <title>Genome-scale phylogeny and comparative genomics of the fungal order Sordariales.</title>
        <authorList>
            <person name="Hensen N."/>
            <person name="Bonometti L."/>
            <person name="Westerberg I."/>
            <person name="Brannstrom I.O."/>
            <person name="Guillou S."/>
            <person name="Cros-Aarteil S."/>
            <person name="Calhoun S."/>
            <person name="Haridas S."/>
            <person name="Kuo A."/>
            <person name="Mondo S."/>
            <person name="Pangilinan J."/>
            <person name="Riley R."/>
            <person name="LaButti K."/>
            <person name="Andreopoulos B."/>
            <person name="Lipzen A."/>
            <person name="Chen C."/>
            <person name="Yan M."/>
            <person name="Daum C."/>
            <person name="Ng V."/>
            <person name="Clum A."/>
            <person name="Steindorff A."/>
            <person name="Ohm R.A."/>
            <person name="Martin F."/>
            <person name="Silar P."/>
            <person name="Natvig D.O."/>
            <person name="Lalanne C."/>
            <person name="Gautier V."/>
            <person name="Ament-Velasquez S.L."/>
            <person name="Kruys A."/>
            <person name="Hutchinson M.I."/>
            <person name="Powell A.J."/>
            <person name="Barry K."/>
            <person name="Miller A.N."/>
            <person name="Grigoriev I.V."/>
            <person name="Debuchy R."/>
            <person name="Gladieux P."/>
            <person name="Hiltunen Thoren M."/>
            <person name="Johannesson H."/>
        </authorList>
    </citation>
    <scope>NUCLEOTIDE SEQUENCE</scope>
    <source>
        <strain evidence="7">CBS 508.74</strain>
    </source>
</reference>
<dbReference type="SUPFAM" id="SSF51316">
    <property type="entry name" value="Mss4-like"/>
    <property type="match status" value="1"/>
</dbReference>
<feature type="domain" description="CENP-V/GFA" evidence="6">
    <location>
        <begin position="51"/>
        <end position="163"/>
    </location>
</feature>
<comment type="caution">
    <text evidence="7">The sequence shown here is derived from an EMBL/GenBank/DDBJ whole genome shotgun (WGS) entry which is preliminary data.</text>
</comment>
<dbReference type="RefSeq" id="XP_064670734.1">
    <property type="nucleotide sequence ID" value="XM_064816769.1"/>
</dbReference>
<dbReference type="InterPro" id="IPR006913">
    <property type="entry name" value="CENP-V/GFA"/>
</dbReference>
<dbReference type="Pfam" id="PF04828">
    <property type="entry name" value="GFA"/>
    <property type="match status" value="1"/>
</dbReference>
<comment type="similarity">
    <text evidence="1">Belongs to the Gfa family.</text>
</comment>
<evidence type="ECO:0000256" key="4">
    <source>
        <dbReference type="ARBA" id="ARBA00023239"/>
    </source>
</evidence>
<protein>
    <recommendedName>
        <fullName evidence="6">CENP-V/GFA domain-containing protein</fullName>
    </recommendedName>
</protein>
<dbReference type="Proteomes" id="UP001302812">
    <property type="component" value="Unassembled WGS sequence"/>
</dbReference>
<dbReference type="PANTHER" id="PTHR33337">
    <property type="entry name" value="GFA DOMAIN-CONTAINING PROTEIN"/>
    <property type="match status" value="1"/>
</dbReference>
<dbReference type="AlphaFoldDB" id="A0AAN6TEW9"/>
<reference evidence="7" key="2">
    <citation type="submission" date="2023-05" db="EMBL/GenBank/DDBJ databases">
        <authorList>
            <consortium name="Lawrence Berkeley National Laboratory"/>
            <person name="Steindorff A."/>
            <person name="Hensen N."/>
            <person name="Bonometti L."/>
            <person name="Westerberg I."/>
            <person name="Brannstrom I.O."/>
            <person name="Guillou S."/>
            <person name="Cros-Aarteil S."/>
            <person name="Calhoun S."/>
            <person name="Haridas S."/>
            <person name="Kuo A."/>
            <person name="Mondo S."/>
            <person name="Pangilinan J."/>
            <person name="Riley R."/>
            <person name="Labutti K."/>
            <person name="Andreopoulos B."/>
            <person name="Lipzen A."/>
            <person name="Chen C."/>
            <person name="Yanf M."/>
            <person name="Daum C."/>
            <person name="Ng V."/>
            <person name="Clum A."/>
            <person name="Ohm R."/>
            <person name="Martin F."/>
            <person name="Silar P."/>
            <person name="Natvig D."/>
            <person name="Lalanne C."/>
            <person name="Gautier V."/>
            <person name="Ament-Velasquez S.L."/>
            <person name="Kruys A."/>
            <person name="Hutchinson M.I."/>
            <person name="Powell A.J."/>
            <person name="Barry K."/>
            <person name="Miller A.N."/>
            <person name="Grigoriev I.V."/>
            <person name="Debuchy R."/>
            <person name="Gladieux P."/>
            <person name="Thoren M.H."/>
            <person name="Johannesson H."/>
        </authorList>
    </citation>
    <scope>NUCLEOTIDE SEQUENCE</scope>
    <source>
        <strain evidence="7">CBS 508.74</strain>
    </source>
</reference>
<evidence type="ECO:0000259" key="6">
    <source>
        <dbReference type="PROSITE" id="PS51891"/>
    </source>
</evidence>
<accession>A0AAN6TEW9</accession>
<feature type="region of interest" description="Disordered" evidence="5">
    <location>
        <begin position="1"/>
        <end position="31"/>
    </location>
</feature>
<dbReference type="PROSITE" id="PS51891">
    <property type="entry name" value="CENP_V_GFA"/>
    <property type="match status" value="1"/>
</dbReference>
<dbReference type="InterPro" id="IPR011057">
    <property type="entry name" value="Mss4-like_sf"/>
</dbReference>
<feature type="compositionally biased region" description="Basic and acidic residues" evidence="5">
    <location>
        <begin position="186"/>
        <end position="196"/>
    </location>
</feature>
<organism evidence="7 8">
    <name type="scientific">Canariomyces notabilis</name>
    <dbReference type="NCBI Taxonomy" id="2074819"/>
    <lineage>
        <taxon>Eukaryota</taxon>
        <taxon>Fungi</taxon>
        <taxon>Dikarya</taxon>
        <taxon>Ascomycota</taxon>
        <taxon>Pezizomycotina</taxon>
        <taxon>Sordariomycetes</taxon>
        <taxon>Sordariomycetidae</taxon>
        <taxon>Sordariales</taxon>
        <taxon>Chaetomiaceae</taxon>
        <taxon>Canariomyces</taxon>
    </lineage>
</organism>
<proteinExistence type="inferred from homology"/>
<keyword evidence="2" id="KW-0479">Metal-binding</keyword>